<name>A0A0S7YIL4_UNCT6</name>
<comment type="caution">
    <text evidence="2">The sequence shown here is derived from an EMBL/GenBank/DDBJ whole genome shotgun (WGS) entry which is preliminary data.</text>
</comment>
<dbReference type="PANTHER" id="PTHR30258:SF1">
    <property type="entry name" value="PROTEIN TRANSPORT PROTEIN HOFB HOMOLOG"/>
    <property type="match status" value="1"/>
</dbReference>
<protein>
    <recommendedName>
        <fullName evidence="1">Type II secretion system protein GspE N-terminal domain-containing protein</fullName>
    </recommendedName>
</protein>
<dbReference type="SUPFAM" id="SSF160246">
    <property type="entry name" value="EspE N-terminal domain-like"/>
    <property type="match status" value="1"/>
</dbReference>
<dbReference type="Pfam" id="PF05157">
    <property type="entry name" value="MshEN"/>
    <property type="match status" value="1"/>
</dbReference>
<dbReference type="PANTHER" id="PTHR30258">
    <property type="entry name" value="TYPE II SECRETION SYSTEM PROTEIN GSPE-RELATED"/>
    <property type="match status" value="1"/>
</dbReference>
<accession>A0A0S7YIL4</accession>
<dbReference type="EMBL" id="LJNI01000006">
    <property type="protein sequence ID" value="KPJ74378.1"/>
    <property type="molecule type" value="Genomic_DNA"/>
</dbReference>
<reference evidence="2 3" key="1">
    <citation type="journal article" date="2015" name="Microbiome">
        <title>Genomic resolution of linkages in carbon, nitrogen, and sulfur cycling among widespread estuary sediment bacteria.</title>
        <authorList>
            <person name="Baker B.J."/>
            <person name="Lazar C.S."/>
            <person name="Teske A.P."/>
            <person name="Dick G.J."/>
        </authorList>
    </citation>
    <scope>NUCLEOTIDE SEQUENCE [LARGE SCALE GENOMIC DNA]</scope>
    <source>
        <strain evidence="2">DG_78</strain>
    </source>
</reference>
<organism evidence="2 3">
    <name type="scientific">candidate division TA06 bacterium DG_78</name>
    <dbReference type="NCBI Taxonomy" id="1703772"/>
    <lineage>
        <taxon>Bacteria</taxon>
        <taxon>Bacteria division TA06</taxon>
    </lineage>
</organism>
<proteinExistence type="predicted"/>
<dbReference type="AlphaFoldDB" id="A0A0S7YIL4"/>
<sequence length="140" mass="15993">MKKRMLIGELLIKAGVVRSEHVEEALRLQKNTKKKLGEILLQLGYVHPRILSQKLCEQAGIPFMELQSKILDTQLAKLFPYRVLYENNILPLYEKGNTLHVATGDPANQKVARKLRQLTKKQIVLCGAEPKQITRLLVKI</sequence>
<dbReference type="InterPro" id="IPR037257">
    <property type="entry name" value="T2SS_E_N_sf"/>
</dbReference>
<feature type="domain" description="Type II secretion system protein GspE N-terminal" evidence="1">
    <location>
        <begin position="60"/>
        <end position="138"/>
    </location>
</feature>
<dbReference type="GO" id="GO:0005886">
    <property type="term" value="C:plasma membrane"/>
    <property type="evidence" value="ECO:0007669"/>
    <property type="project" value="TreeGrafter"/>
</dbReference>
<evidence type="ECO:0000259" key="1">
    <source>
        <dbReference type="Pfam" id="PF05157"/>
    </source>
</evidence>
<dbReference type="GO" id="GO:0016887">
    <property type="term" value="F:ATP hydrolysis activity"/>
    <property type="evidence" value="ECO:0007669"/>
    <property type="project" value="TreeGrafter"/>
</dbReference>
<evidence type="ECO:0000313" key="2">
    <source>
        <dbReference type="EMBL" id="KPJ74378.1"/>
    </source>
</evidence>
<gene>
    <name evidence="2" type="ORF">AMJ52_00870</name>
</gene>
<dbReference type="InterPro" id="IPR007831">
    <property type="entry name" value="T2SS_GspE_N"/>
</dbReference>
<dbReference type="Proteomes" id="UP000051012">
    <property type="component" value="Unassembled WGS sequence"/>
</dbReference>
<dbReference type="Gene3D" id="3.30.300.160">
    <property type="entry name" value="Type II secretion system, protein E, N-terminal domain"/>
    <property type="match status" value="1"/>
</dbReference>
<evidence type="ECO:0000313" key="3">
    <source>
        <dbReference type="Proteomes" id="UP000051012"/>
    </source>
</evidence>